<proteinExistence type="predicted"/>
<name>A0A4P6DTL4_9BIFI</name>
<accession>A0A4P6DTL4</accession>
<dbReference type="AlphaFoldDB" id="A0A4P6DTL4"/>
<evidence type="ECO:0000313" key="2">
    <source>
        <dbReference type="Proteomes" id="UP000293589"/>
    </source>
</evidence>
<dbReference type="RefSeq" id="WP_129237399.1">
    <property type="nucleotide sequence ID" value="NZ_CP035464.1"/>
</dbReference>
<reference evidence="1 2" key="1">
    <citation type="submission" date="2019-01" db="EMBL/GenBank/DDBJ databases">
        <title>Complete genome sequence of Bifidobacterium gallinarum CACC 514.</title>
        <authorList>
            <person name="Jung M."/>
        </authorList>
    </citation>
    <scope>NUCLEOTIDE SEQUENCE [LARGE SCALE GENOMIC DNA]</scope>
    <source>
        <strain evidence="1 2">CACC 514</strain>
    </source>
</reference>
<dbReference type="Proteomes" id="UP000293589">
    <property type="component" value="Chromosome"/>
</dbReference>
<protein>
    <submittedName>
        <fullName evidence="1">Uncharacterized protein</fullName>
    </submittedName>
</protein>
<evidence type="ECO:0000313" key="1">
    <source>
        <dbReference type="EMBL" id="QAY32976.1"/>
    </source>
</evidence>
<dbReference type="KEGG" id="bgx:ESN35_05845"/>
<dbReference type="EMBL" id="CP035464">
    <property type="protein sequence ID" value="QAY32976.1"/>
    <property type="molecule type" value="Genomic_DNA"/>
</dbReference>
<sequence length="88" mass="9517">MSRDDSLHSVRVLARELRARIDYLADCVDSSLTVRELVAAAYEAGAEAADDYIGTAAPDPRVYEAGERLRGAFAMMRHPSAAEEGCDA</sequence>
<gene>
    <name evidence="1" type="ORF">ESN35_05845</name>
</gene>
<organism evidence="1 2">
    <name type="scientific">Bifidobacterium pullorum subsp. gallinarum</name>
    <dbReference type="NCBI Taxonomy" id="78344"/>
    <lineage>
        <taxon>Bacteria</taxon>
        <taxon>Bacillati</taxon>
        <taxon>Actinomycetota</taxon>
        <taxon>Actinomycetes</taxon>
        <taxon>Bifidobacteriales</taxon>
        <taxon>Bifidobacteriaceae</taxon>
        <taxon>Bifidobacterium</taxon>
    </lineage>
</organism>